<protein>
    <recommendedName>
        <fullName evidence="4">Integrase</fullName>
    </recommendedName>
</protein>
<sequence length="66" mass="7508">MHIAMTVRDFGGSAAQMARMGHSSTRAALIYQHTAREQDREIADALSNRITRERDRARNGHAKRMQ</sequence>
<keyword evidence="3" id="KW-1185">Reference proteome</keyword>
<dbReference type="AlphaFoldDB" id="A0A8J3T992"/>
<evidence type="ECO:0000313" key="2">
    <source>
        <dbReference type="EMBL" id="GII22193.1"/>
    </source>
</evidence>
<evidence type="ECO:0000313" key="3">
    <source>
        <dbReference type="Proteomes" id="UP000599074"/>
    </source>
</evidence>
<feature type="region of interest" description="Disordered" evidence="1">
    <location>
        <begin position="42"/>
        <end position="66"/>
    </location>
</feature>
<reference evidence="2" key="1">
    <citation type="submission" date="2021-01" db="EMBL/GenBank/DDBJ databases">
        <title>Whole genome shotgun sequence of Planosporangium mesophilum NBRC 109066.</title>
        <authorList>
            <person name="Komaki H."/>
            <person name="Tamura T."/>
        </authorList>
    </citation>
    <scope>NUCLEOTIDE SEQUENCE</scope>
    <source>
        <strain evidence="2">NBRC 109066</strain>
    </source>
</reference>
<proteinExistence type="predicted"/>
<name>A0A8J3T992_9ACTN</name>
<dbReference type="EMBL" id="BOON01000017">
    <property type="protein sequence ID" value="GII22193.1"/>
    <property type="molecule type" value="Genomic_DNA"/>
</dbReference>
<evidence type="ECO:0000256" key="1">
    <source>
        <dbReference type="SAM" id="MobiDB-lite"/>
    </source>
</evidence>
<accession>A0A8J3T992</accession>
<dbReference type="Proteomes" id="UP000599074">
    <property type="component" value="Unassembled WGS sequence"/>
</dbReference>
<comment type="caution">
    <text evidence="2">The sequence shown here is derived from an EMBL/GenBank/DDBJ whole genome shotgun (WGS) entry which is preliminary data.</text>
</comment>
<evidence type="ECO:0008006" key="4">
    <source>
        <dbReference type="Google" id="ProtNLM"/>
    </source>
</evidence>
<gene>
    <name evidence="2" type="ORF">Pme01_17900</name>
</gene>
<organism evidence="2 3">
    <name type="scientific">Planosporangium mesophilum</name>
    <dbReference type="NCBI Taxonomy" id="689768"/>
    <lineage>
        <taxon>Bacteria</taxon>
        <taxon>Bacillati</taxon>
        <taxon>Actinomycetota</taxon>
        <taxon>Actinomycetes</taxon>
        <taxon>Micromonosporales</taxon>
        <taxon>Micromonosporaceae</taxon>
        <taxon>Planosporangium</taxon>
    </lineage>
</organism>